<dbReference type="GO" id="GO:0009755">
    <property type="term" value="P:hormone-mediated signaling pathway"/>
    <property type="evidence" value="ECO:0007669"/>
    <property type="project" value="TreeGrafter"/>
</dbReference>
<organism evidence="2 3">
    <name type="scientific">Glossina brevipalpis</name>
    <dbReference type="NCBI Taxonomy" id="37001"/>
    <lineage>
        <taxon>Eukaryota</taxon>
        <taxon>Metazoa</taxon>
        <taxon>Ecdysozoa</taxon>
        <taxon>Arthropoda</taxon>
        <taxon>Hexapoda</taxon>
        <taxon>Insecta</taxon>
        <taxon>Pterygota</taxon>
        <taxon>Neoptera</taxon>
        <taxon>Endopterygota</taxon>
        <taxon>Diptera</taxon>
        <taxon>Brachycera</taxon>
        <taxon>Muscomorpha</taxon>
        <taxon>Hippoboscoidea</taxon>
        <taxon>Glossinidae</taxon>
        <taxon>Glossina</taxon>
    </lineage>
</organism>
<dbReference type="PANTHER" id="PTHR24086:SF15">
    <property type="entry name" value="NUCLEAR HORMONE RECEPTOR FTZ-F1"/>
    <property type="match status" value="1"/>
</dbReference>
<dbReference type="GO" id="GO:0009888">
    <property type="term" value="P:tissue development"/>
    <property type="evidence" value="ECO:0007669"/>
    <property type="project" value="TreeGrafter"/>
</dbReference>
<dbReference type="VEuPathDB" id="VectorBase:GBRI030197"/>
<dbReference type="GO" id="GO:0000978">
    <property type="term" value="F:RNA polymerase II cis-regulatory region sequence-specific DNA binding"/>
    <property type="evidence" value="ECO:0007669"/>
    <property type="project" value="TreeGrafter"/>
</dbReference>
<dbReference type="EnsemblMetazoa" id="GBRI030197-RA">
    <property type="protein sequence ID" value="GBRI030197-PA"/>
    <property type="gene ID" value="GBRI030197"/>
</dbReference>
<dbReference type="Proteomes" id="UP000091820">
    <property type="component" value="Unassembled WGS sequence"/>
</dbReference>
<sequence length="104" mass="11991">MSCNRSLVDLEVRSEFLCKPVRADRMRGGRNKFGPMYKRDRARKLQVMRQRQIALQALRTSMGSGDMKPTPLSPGYQQAYTNMNIKQEIQIPQVKMEISTDLAQ</sequence>
<reference evidence="2" key="2">
    <citation type="submission" date="2020-05" db="UniProtKB">
        <authorList>
            <consortium name="EnsemblMetazoa"/>
        </authorList>
    </citation>
    <scope>IDENTIFICATION</scope>
    <source>
        <strain evidence="2">IAEA</strain>
    </source>
</reference>
<protein>
    <submittedName>
        <fullName evidence="2">Uncharacterized protein</fullName>
    </submittedName>
</protein>
<reference evidence="3" key="1">
    <citation type="submission" date="2014-03" db="EMBL/GenBank/DDBJ databases">
        <authorList>
            <person name="Aksoy S."/>
            <person name="Warren W."/>
            <person name="Wilson R.K."/>
        </authorList>
    </citation>
    <scope>NUCLEOTIDE SEQUENCE [LARGE SCALE GENOMIC DNA]</scope>
    <source>
        <strain evidence="3">IAEA</strain>
    </source>
</reference>
<evidence type="ECO:0000313" key="3">
    <source>
        <dbReference type="Proteomes" id="UP000091820"/>
    </source>
</evidence>
<evidence type="ECO:0000256" key="1">
    <source>
        <dbReference type="ARBA" id="ARBA00004123"/>
    </source>
</evidence>
<evidence type="ECO:0000313" key="2">
    <source>
        <dbReference type="EnsemblMetazoa" id="GBRI030197-PA"/>
    </source>
</evidence>
<comment type="subcellular location">
    <subcellularLocation>
        <location evidence="1">Nucleus</location>
    </subcellularLocation>
</comment>
<accession>A0A1A9WS87</accession>
<dbReference type="PANTHER" id="PTHR24086">
    <property type="entry name" value="NUCLEAR RECEPTOR SUBFAMILY 5 GROUP A"/>
    <property type="match status" value="1"/>
</dbReference>
<keyword evidence="3" id="KW-1185">Reference proteome</keyword>
<proteinExistence type="predicted"/>
<dbReference type="InterPro" id="IPR016355">
    <property type="entry name" value="NR5-like"/>
</dbReference>
<dbReference type="AlphaFoldDB" id="A0A1A9WS87"/>
<name>A0A1A9WS87_9MUSC</name>
<dbReference type="STRING" id="37001.A0A1A9WS87"/>
<dbReference type="GO" id="GO:0090575">
    <property type="term" value="C:RNA polymerase II transcription regulator complex"/>
    <property type="evidence" value="ECO:0007669"/>
    <property type="project" value="TreeGrafter"/>
</dbReference>
<dbReference type="GO" id="GO:0004879">
    <property type="term" value="F:nuclear receptor activity"/>
    <property type="evidence" value="ECO:0007669"/>
    <property type="project" value="InterPro"/>
</dbReference>